<feature type="transmembrane region" description="Helical" evidence="2">
    <location>
        <begin position="237"/>
        <end position="256"/>
    </location>
</feature>
<feature type="transmembrane region" description="Helical" evidence="2">
    <location>
        <begin position="262"/>
        <end position="282"/>
    </location>
</feature>
<name>A0A543CJ27_9ACTN</name>
<evidence type="ECO:0000313" key="4">
    <source>
        <dbReference type="EMBL" id="TQL96907.1"/>
    </source>
</evidence>
<dbReference type="AlphaFoldDB" id="A0A543CJ27"/>
<feature type="domain" description="YdbS-like PH" evidence="3">
    <location>
        <begin position="123"/>
        <end position="201"/>
    </location>
</feature>
<dbReference type="Proteomes" id="UP000316096">
    <property type="component" value="Unassembled WGS sequence"/>
</dbReference>
<keyword evidence="2" id="KW-1133">Transmembrane helix</keyword>
<dbReference type="InterPro" id="IPR005182">
    <property type="entry name" value="YdbS-like_PH"/>
</dbReference>
<feature type="domain" description="YdbS-like PH" evidence="3">
    <location>
        <begin position="400"/>
        <end position="463"/>
    </location>
</feature>
<protein>
    <submittedName>
        <fullName evidence="4">Putative membrane protein</fullName>
    </submittedName>
</protein>
<dbReference type="InterPro" id="IPR014529">
    <property type="entry name" value="UCP026631"/>
</dbReference>
<keyword evidence="5" id="KW-1185">Reference proteome</keyword>
<dbReference type="PANTHER" id="PTHR34473:SF2">
    <property type="entry name" value="UPF0699 TRANSMEMBRANE PROTEIN YDBT"/>
    <property type="match status" value="1"/>
</dbReference>
<evidence type="ECO:0000256" key="2">
    <source>
        <dbReference type="SAM" id="Phobius"/>
    </source>
</evidence>
<evidence type="ECO:0000313" key="5">
    <source>
        <dbReference type="Proteomes" id="UP000316096"/>
    </source>
</evidence>
<feature type="transmembrane region" description="Helical" evidence="2">
    <location>
        <begin position="61"/>
        <end position="84"/>
    </location>
</feature>
<feature type="transmembrane region" description="Helical" evidence="2">
    <location>
        <begin position="104"/>
        <end position="124"/>
    </location>
</feature>
<accession>A0A543CJ27</accession>
<gene>
    <name evidence="4" type="ORF">FB559_2460</name>
</gene>
<sequence length="486" mass="52184">MSMGPPYGPPPGYGPGHDPPQGPPYGPVPYGAPPRYGAPPPYGPPPKPPVHFSVGVHRLHVATAVINALSVVVIMFVVGGYSLLITQTADGVALLLTPQSLARFVLVMLPVTAVAALVGFWTWWSVKFRIDGDDLVVETGIMRRRNRRIPLSRVQAVDVVRPLVTRIFGLAEVRVELAGGDQAETKFRYLGRSMGEQLRAELLARAAGLPGHTPEAPERPYWRVGFGSLFGSQLLKLPVIGALTLFVALLAFGVVYREPGVLAAALPVLLGLARGVIAPLLMHGGFKAALSPDGLRLRYGLFETRMQTVPPGRVQAVRVIEPLLWRGYGWARLDVTVAGYVGERQVLSSVLLPVAPRHIAFQLVGLVFPGTNAEAVPLLPAPRSWLAPFGNGAAGTDDAIFVTRRGRMCHRLDVIAHARAQSVRLTAGPLQRLLNLGTVHVDAPPGPVQVAAENRELGEARAIVESAAGRAHRARAADQRTDRWAT</sequence>
<dbReference type="Pfam" id="PF03703">
    <property type="entry name" value="bPH_2"/>
    <property type="match status" value="3"/>
</dbReference>
<evidence type="ECO:0000256" key="1">
    <source>
        <dbReference type="SAM" id="MobiDB-lite"/>
    </source>
</evidence>
<dbReference type="PANTHER" id="PTHR34473">
    <property type="entry name" value="UPF0699 TRANSMEMBRANE PROTEIN YDBS"/>
    <property type="match status" value="1"/>
</dbReference>
<keyword evidence="2" id="KW-0472">Membrane</keyword>
<organism evidence="4 5">
    <name type="scientific">Actinoallomurus bryophytorum</name>
    <dbReference type="NCBI Taxonomy" id="1490222"/>
    <lineage>
        <taxon>Bacteria</taxon>
        <taxon>Bacillati</taxon>
        <taxon>Actinomycetota</taxon>
        <taxon>Actinomycetes</taxon>
        <taxon>Streptosporangiales</taxon>
        <taxon>Thermomonosporaceae</taxon>
        <taxon>Actinoallomurus</taxon>
    </lineage>
</organism>
<feature type="region of interest" description="Disordered" evidence="1">
    <location>
        <begin position="1"/>
        <end position="30"/>
    </location>
</feature>
<comment type="caution">
    <text evidence="4">The sequence shown here is derived from an EMBL/GenBank/DDBJ whole genome shotgun (WGS) entry which is preliminary data.</text>
</comment>
<proteinExistence type="predicted"/>
<dbReference type="EMBL" id="VFOZ01000001">
    <property type="protein sequence ID" value="TQL96907.1"/>
    <property type="molecule type" value="Genomic_DNA"/>
</dbReference>
<keyword evidence="2" id="KW-0812">Transmembrane</keyword>
<evidence type="ECO:0000259" key="3">
    <source>
        <dbReference type="Pfam" id="PF03703"/>
    </source>
</evidence>
<reference evidence="4 5" key="1">
    <citation type="submission" date="2019-06" db="EMBL/GenBank/DDBJ databases">
        <title>Sequencing the genomes of 1000 actinobacteria strains.</title>
        <authorList>
            <person name="Klenk H.-P."/>
        </authorList>
    </citation>
    <scope>NUCLEOTIDE SEQUENCE [LARGE SCALE GENOMIC DNA]</scope>
    <source>
        <strain evidence="4 5">DSM 102200</strain>
    </source>
</reference>
<dbReference type="PIRSF" id="PIRSF026631">
    <property type="entry name" value="UCP026631"/>
    <property type="match status" value="1"/>
</dbReference>
<feature type="domain" description="YdbS-like PH" evidence="3">
    <location>
        <begin position="290"/>
        <end position="342"/>
    </location>
</feature>